<gene>
    <name evidence="1" type="ORF">ES288_A04G045100v1</name>
</gene>
<evidence type="ECO:0000313" key="1">
    <source>
        <dbReference type="EMBL" id="TYH21446.1"/>
    </source>
</evidence>
<name>A0A5D2GVQ3_GOSDA</name>
<keyword evidence="2" id="KW-1185">Reference proteome</keyword>
<dbReference type="EMBL" id="CM017691">
    <property type="protein sequence ID" value="TYH21446.1"/>
    <property type="molecule type" value="Genomic_DNA"/>
</dbReference>
<sequence length="37" mass="4194">MYFEARCACMWQQLGALISSLNFIQPNLAMKSTDPLT</sequence>
<evidence type="ECO:0000313" key="2">
    <source>
        <dbReference type="Proteomes" id="UP000323506"/>
    </source>
</evidence>
<accession>A0A5D2GVQ3</accession>
<organism evidence="1 2">
    <name type="scientific">Gossypium darwinii</name>
    <name type="common">Darwin's cotton</name>
    <name type="synonym">Gossypium barbadense var. darwinii</name>
    <dbReference type="NCBI Taxonomy" id="34276"/>
    <lineage>
        <taxon>Eukaryota</taxon>
        <taxon>Viridiplantae</taxon>
        <taxon>Streptophyta</taxon>
        <taxon>Embryophyta</taxon>
        <taxon>Tracheophyta</taxon>
        <taxon>Spermatophyta</taxon>
        <taxon>Magnoliopsida</taxon>
        <taxon>eudicotyledons</taxon>
        <taxon>Gunneridae</taxon>
        <taxon>Pentapetalae</taxon>
        <taxon>rosids</taxon>
        <taxon>malvids</taxon>
        <taxon>Malvales</taxon>
        <taxon>Malvaceae</taxon>
        <taxon>Malvoideae</taxon>
        <taxon>Gossypium</taxon>
    </lineage>
</organism>
<reference evidence="1 2" key="1">
    <citation type="submission" date="2019-06" db="EMBL/GenBank/DDBJ databases">
        <title>WGS assembly of Gossypium darwinii.</title>
        <authorList>
            <person name="Chen Z.J."/>
            <person name="Sreedasyam A."/>
            <person name="Ando A."/>
            <person name="Song Q."/>
            <person name="De L."/>
            <person name="Hulse-Kemp A."/>
            <person name="Ding M."/>
            <person name="Ye W."/>
            <person name="Kirkbride R."/>
            <person name="Jenkins J."/>
            <person name="Plott C."/>
            <person name="Lovell J."/>
            <person name="Lin Y.-M."/>
            <person name="Vaughn R."/>
            <person name="Liu B."/>
            <person name="Li W."/>
            <person name="Simpson S."/>
            <person name="Scheffler B."/>
            <person name="Saski C."/>
            <person name="Grover C."/>
            <person name="Hu G."/>
            <person name="Conover J."/>
            <person name="Carlson J."/>
            <person name="Shu S."/>
            <person name="Boston L."/>
            <person name="Williams M."/>
            <person name="Peterson D."/>
            <person name="Mcgee K."/>
            <person name="Jones D."/>
            <person name="Wendel J."/>
            <person name="Stelly D."/>
            <person name="Grimwood J."/>
            <person name="Schmutz J."/>
        </authorList>
    </citation>
    <scope>NUCLEOTIDE SEQUENCE [LARGE SCALE GENOMIC DNA]</scope>
    <source>
        <strain evidence="1">1808015.09</strain>
    </source>
</reference>
<dbReference type="AlphaFoldDB" id="A0A5D2GVQ3"/>
<proteinExistence type="predicted"/>
<dbReference type="Proteomes" id="UP000323506">
    <property type="component" value="Chromosome A04"/>
</dbReference>
<protein>
    <submittedName>
        <fullName evidence="1">Uncharacterized protein</fullName>
    </submittedName>
</protein>